<accession>A0A4U5JMQ9</accession>
<keyword evidence="2" id="KW-1185">Reference proteome</keyword>
<gene>
    <name evidence="1" type="ORF">FCE95_16830</name>
</gene>
<evidence type="ECO:0000313" key="1">
    <source>
        <dbReference type="EMBL" id="TKR29781.1"/>
    </source>
</evidence>
<reference evidence="1 2" key="1">
    <citation type="submission" date="2019-04" db="EMBL/GenBank/DDBJ databases">
        <title>Reference strain of H23.</title>
        <authorList>
            <person name="Luo X."/>
        </authorList>
    </citation>
    <scope>NUCLEOTIDE SEQUENCE [LARGE SCALE GENOMIC DNA]</scope>
    <source>
        <strain evidence="1 2">H23</strain>
    </source>
</reference>
<organism evidence="1 2">
    <name type="scientific">Luteimonas gilva</name>
    <dbReference type="NCBI Taxonomy" id="2572684"/>
    <lineage>
        <taxon>Bacteria</taxon>
        <taxon>Pseudomonadati</taxon>
        <taxon>Pseudomonadota</taxon>
        <taxon>Gammaproteobacteria</taxon>
        <taxon>Lysobacterales</taxon>
        <taxon>Lysobacteraceae</taxon>
        <taxon>Luteimonas</taxon>
    </lineage>
</organism>
<dbReference type="RefSeq" id="WP_137268184.1">
    <property type="nucleotide sequence ID" value="NZ_SZUA01000003.1"/>
</dbReference>
<evidence type="ECO:0000313" key="2">
    <source>
        <dbReference type="Proteomes" id="UP000308707"/>
    </source>
</evidence>
<dbReference type="AlphaFoldDB" id="A0A4U5JMQ9"/>
<dbReference type="Proteomes" id="UP000308707">
    <property type="component" value="Unassembled WGS sequence"/>
</dbReference>
<name>A0A4U5JMQ9_9GAMM</name>
<proteinExistence type="predicted"/>
<dbReference type="EMBL" id="SZUA01000003">
    <property type="protein sequence ID" value="TKR29781.1"/>
    <property type="molecule type" value="Genomic_DNA"/>
</dbReference>
<protein>
    <submittedName>
        <fullName evidence="1">Uncharacterized protein</fullName>
    </submittedName>
</protein>
<sequence length="97" mass="10654">MFPYTIDDAIESPKRACVEVTIEFPAGKRWLFFITPDQLASAGDYAEATGVRVHLGEKHMIIVSELTPAVIDTVLRQLAADGELEDRTIAYDGEADA</sequence>
<dbReference type="OrthoDB" id="2467757at2"/>
<comment type="caution">
    <text evidence="1">The sequence shown here is derived from an EMBL/GenBank/DDBJ whole genome shotgun (WGS) entry which is preliminary data.</text>
</comment>